<proteinExistence type="predicted"/>
<keyword evidence="2" id="KW-1185">Reference proteome</keyword>
<organism evidence="1 2">
    <name type="scientific">Varanus komodoensis</name>
    <name type="common">Komodo dragon</name>
    <dbReference type="NCBI Taxonomy" id="61221"/>
    <lineage>
        <taxon>Eukaryota</taxon>
        <taxon>Metazoa</taxon>
        <taxon>Chordata</taxon>
        <taxon>Craniata</taxon>
        <taxon>Vertebrata</taxon>
        <taxon>Euteleostomi</taxon>
        <taxon>Lepidosauria</taxon>
        <taxon>Squamata</taxon>
        <taxon>Bifurcata</taxon>
        <taxon>Unidentata</taxon>
        <taxon>Episquamata</taxon>
        <taxon>Toxicofera</taxon>
        <taxon>Anguimorpha</taxon>
        <taxon>Paleoanguimorpha</taxon>
        <taxon>Varanoidea</taxon>
        <taxon>Varanidae</taxon>
        <taxon>Varanus</taxon>
    </lineage>
</organism>
<dbReference type="Proteomes" id="UP000694545">
    <property type="component" value="Unplaced"/>
</dbReference>
<reference evidence="1" key="1">
    <citation type="submission" date="2025-08" db="UniProtKB">
        <authorList>
            <consortium name="Ensembl"/>
        </authorList>
    </citation>
    <scope>IDENTIFICATION</scope>
</reference>
<evidence type="ECO:0000313" key="2">
    <source>
        <dbReference type="Proteomes" id="UP000694545"/>
    </source>
</evidence>
<reference evidence="1" key="2">
    <citation type="submission" date="2025-09" db="UniProtKB">
        <authorList>
            <consortium name="Ensembl"/>
        </authorList>
    </citation>
    <scope>IDENTIFICATION</scope>
</reference>
<evidence type="ECO:0000313" key="1">
    <source>
        <dbReference type="Ensembl" id="ENSVKKP00000018430.1"/>
    </source>
</evidence>
<dbReference type="OMA" id="YANEVNV"/>
<accession>A0A8D2L898</accession>
<dbReference type="AlphaFoldDB" id="A0A8D2L898"/>
<protein>
    <submittedName>
        <fullName evidence="1">Uncharacterized protein</fullName>
    </submittedName>
</protein>
<dbReference type="Ensembl" id="ENSVKKT00000018893.1">
    <property type="protein sequence ID" value="ENSVKKP00000018430.1"/>
    <property type="gene ID" value="ENSVKKG00000012561.1"/>
</dbReference>
<name>A0A8D2L898_VARKO</name>
<sequence length="107" mass="12291">MGQGIPHGLLKLPEKSMDQFLSPTERQMCYASLDHSIKRKHKNLQKKKYPKVGMDQDQLPRSCIPSDACIYLNSEQLNAENKLPENAPQEDPFEVFGFIHPTYNAKF</sequence>